<dbReference type="EMBL" id="HACG01004281">
    <property type="protein sequence ID" value="CEK51146.1"/>
    <property type="molecule type" value="Transcribed_RNA"/>
</dbReference>
<accession>A0A0B6Y5M9</accession>
<proteinExistence type="predicted"/>
<gene>
    <name evidence="1" type="primary">ORF12633</name>
</gene>
<reference evidence="1" key="1">
    <citation type="submission" date="2014-12" db="EMBL/GenBank/DDBJ databases">
        <title>Insight into the proteome of Arion vulgaris.</title>
        <authorList>
            <person name="Aradska J."/>
            <person name="Bulat T."/>
            <person name="Smidak R."/>
            <person name="Sarate P."/>
            <person name="Gangsoo J."/>
            <person name="Sialana F."/>
            <person name="Bilban M."/>
            <person name="Lubec G."/>
        </authorList>
    </citation>
    <scope>NUCLEOTIDE SEQUENCE</scope>
    <source>
        <tissue evidence="1">Skin</tissue>
    </source>
</reference>
<dbReference type="AlphaFoldDB" id="A0A0B6Y5M9"/>
<evidence type="ECO:0000313" key="1">
    <source>
        <dbReference type="EMBL" id="CEK51146.1"/>
    </source>
</evidence>
<protein>
    <submittedName>
        <fullName evidence="1">Uncharacterized protein</fullName>
    </submittedName>
</protein>
<feature type="non-terminal residue" evidence="1">
    <location>
        <position position="1"/>
    </location>
</feature>
<sequence length="76" mass="8042">DIMSVIGTEHNESQGNRLGCDVSISGDPHAALRSRSRHSISDLGSYKHMIPPGLAFLHYTTPGYRISGDGDSSGGT</sequence>
<name>A0A0B6Y5M9_9EUPU</name>
<organism evidence="1">
    <name type="scientific">Arion vulgaris</name>
    <dbReference type="NCBI Taxonomy" id="1028688"/>
    <lineage>
        <taxon>Eukaryota</taxon>
        <taxon>Metazoa</taxon>
        <taxon>Spiralia</taxon>
        <taxon>Lophotrochozoa</taxon>
        <taxon>Mollusca</taxon>
        <taxon>Gastropoda</taxon>
        <taxon>Heterobranchia</taxon>
        <taxon>Euthyneura</taxon>
        <taxon>Panpulmonata</taxon>
        <taxon>Eupulmonata</taxon>
        <taxon>Stylommatophora</taxon>
        <taxon>Helicina</taxon>
        <taxon>Arionoidea</taxon>
        <taxon>Arionidae</taxon>
        <taxon>Arion</taxon>
    </lineage>
</organism>